<dbReference type="SUPFAM" id="SSF47413">
    <property type="entry name" value="lambda repressor-like DNA-binding domains"/>
    <property type="match status" value="1"/>
</dbReference>
<sequence>MSNIIRTPADLGAAIRQLRIDRDITAVELADRSGRSRDLLWRLESGRDVSSSALFDVLRALGVTLEITPATLPTLEEIRERFKDPE</sequence>
<dbReference type="GO" id="GO:0003677">
    <property type="term" value="F:DNA binding"/>
    <property type="evidence" value="ECO:0007669"/>
    <property type="project" value="InterPro"/>
</dbReference>
<keyword evidence="3" id="KW-1185">Reference proteome</keyword>
<dbReference type="RefSeq" id="WP_187082406.1">
    <property type="nucleotide sequence ID" value="NZ_JACORU010000005.1"/>
</dbReference>
<reference evidence="2" key="1">
    <citation type="submission" date="2020-08" db="EMBL/GenBank/DDBJ databases">
        <title>Ramlibacter sp. GTP1 16S ribosomal RNA gene genome sequencing and assembly.</title>
        <authorList>
            <person name="Kang M."/>
        </authorList>
    </citation>
    <scope>NUCLEOTIDE SEQUENCE</scope>
    <source>
        <strain evidence="2">GTP1</strain>
    </source>
</reference>
<dbReference type="PROSITE" id="PS50943">
    <property type="entry name" value="HTH_CROC1"/>
    <property type="match status" value="1"/>
</dbReference>
<comment type="caution">
    <text evidence="2">The sequence shown here is derived from an EMBL/GenBank/DDBJ whole genome shotgun (WGS) entry which is preliminary data.</text>
</comment>
<protein>
    <submittedName>
        <fullName evidence="2">Helix-turn-helix transcriptional regulator</fullName>
    </submittedName>
</protein>
<organism evidence="2 3">
    <name type="scientific">Ramlibacter albus</name>
    <dbReference type="NCBI Taxonomy" id="2079448"/>
    <lineage>
        <taxon>Bacteria</taxon>
        <taxon>Pseudomonadati</taxon>
        <taxon>Pseudomonadota</taxon>
        <taxon>Betaproteobacteria</taxon>
        <taxon>Burkholderiales</taxon>
        <taxon>Comamonadaceae</taxon>
        <taxon>Ramlibacter</taxon>
    </lineage>
</organism>
<dbReference type="EMBL" id="JACORU010000005">
    <property type="protein sequence ID" value="MBC5765942.1"/>
    <property type="molecule type" value="Genomic_DNA"/>
</dbReference>
<dbReference type="AlphaFoldDB" id="A0A923M7Z8"/>
<dbReference type="InterPro" id="IPR001387">
    <property type="entry name" value="Cro/C1-type_HTH"/>
</dbReference>
<evidence type="ECO:0000313" key="3">
    <source>
        <dbReference type="Proteomes" id="UP000596827"/>
    </source>
</evidence>
<name>A0A923M7Z8_9BURK</name>
<dbReference type="Gene3D" id="1.10.260.40">
    <property type="entry name" value="lambda repressor-like DNA-binding domains"/>
    <property type="match status" value="1"/>
</dbReference>
<dbReference type="Pfam" id="PF13560">
    <property type="entry name" value="HTH_31"/>
    <property type="match status" value="1"/>
</dbReference>
<proteinExistence type="predicted"/>
<evidence type="ECO:0000313" key="2">
    <source>
        <dbReference type="EMBL" id="MBC5765942.1"/>
    </source>
</evidence>
<evidence type="ECO:0000259" key="1">
    <source>
        <dbReference type="PROSITE" id="PS50943"/>
    </source>
</evidence>
<gene>
    <name evidence="2" type="ORF">H8R02_15850</name>
</gene>
<dbReference type="InterPro" id="IPR010982">
    <property type="entry name" value="Lambda_DNA-bd_dom_sf"/>
</dbReference>
<feature type="domain" description="HTH cro/C1-type" evidence="1">
    <location>
        <begin position="15"/>
        <end position="72"/>
    </location>
</feature>
<dbReference type="Proteomes" id="UP000596827">
    <property type="component" value="Unassembled WGS sequence"/>
</dbReference>
<accession>A0A923M7Z8</accession>
<dbReference type="SMART" id="SM00530">
    <property type="entry name" value="HTH_XRE"/>
    <property type="match status" value="1"/>
</dbReference>
<dbReference type="CDD" id="cd00093">
    <property type="entry name" value="HTH_XRE"/>
    <property type="match status" value="1"/>
</dbReference>